<evidence type="ECO:0000313" key="2">
    <source>
        <dbReference type="EMBL" id="KNC31685.1"/>
    </source>
</evidence>
<dbReference type="OrthoDB" id="8043478at2759"/>
<dbReference type="OMA" id="IVWLCAS"/>
<dbReference type="PANTHER" id="PTHR21112:SF0">
    <property type="entry name" value="CHEMOSENSORY PROTEIN A 29A-RELATED"/>
    <property type="match status" value="1"/>
</dbReference>
<evidence type="ECO:0000256" key="1">
    <source>
        <dbReference type="SAM" id="SignalP"/>
    </source>
</evidence>
<gene>
    <name evidence="2" type="ORF">FF38_10349</name>
</gene>
<dbReference type="AlphaFoldDB" id="A0A0L0CHF7"/>
<name>A0A0L0CHF7_LUCCU</name>
<dbReference type="Proteomes" id="UP000037069">
    <property type="component" value="Unassembled WGS sequence"/>
</dbReference>
<organism evidence="2 3">
    <name type="scientific">Lucilia cuprina</name>
    <name type="common">Green bottle fly</name>
    <name type="synonym">Australian sheep blowfly</name>
    <dbReference type="NCBI Taxonomy" id="7375"/>
    <lineage>
        <taxon>Eukaryota</taxon>
        <taxon>Metazoa</taxon>
        <taxon>Ecdysozoa</taxon>
        <taxon>Arthropoda</taxon>
        <taxon>Hexapoda</taxon>
        <taxon>Insecta</taxon>
        <taxon>Pterygota</taxon>
        <taxon>Neoptera</taxon>
        <taxon>Endopterygota</taxon>
        <taxon>Diptera</taxon>
        <taxon>Brachycera</taxon>
        <taxon>Muscomorpha</taxon>
        <taxon>Oestroidea</taxon>
        <taxon>Calliphoridae</taxon>
        <taxon>Luciliinae</taxon>
        <taxon>Lucilia</taxon>
    </lineage>
</organism>
<accession>A0A0L0CHF7</accession>
<dbReference type="EMBL" id="JRES01000394">
    <property type="protein sequence ID" value="KNC31685.1"/>
    <property type="molecule type" value="Genomic_DNA"/>
</dbReference>
<keyword evidence="3" id="KW-1185">Reference proteome</keyword>
<sequence>MWYFLKQFIIFKILLLIGSCRVAKCEPNWSYELLSIKLDSETPELFNGDLYVKRLSRGLYAVSGTLNIGMDLNNNTIVSADVYYSFTSMDYIRTPFSVPKQPMPQFIKTLYKDMLLESLLKCSTNPPDLEFDGVITKRLVELNDCVISNENMPSHMKSGFYKIIFGMQKQVTAQLEIIVKIDQKD</sequence>
<proteinExistence type="predicted"/>
<feature type="chain" id="PRO_5005536094" evidence="1">
    <location>
        <begin position="26"/>
        <end position="185"/>
    </location>
</feature>
<reference evidence="2 3" key="1">
    <citation type="journal article" date="2015" name="Nat. Commun.">
        <title>Lucilia cuprina genome unlocks parasitic fly biology to underpin future interventions.</title>
        <authorList>
            <person name="Anstead C.A."/>
            <person name="Korhonen P.K."/>
            <person name="Young N.D."/>
            <person name="Hall R.S."/>
            <person name="Jex A.R."/>
            <person name="Murali S.C."/>
            <person name="Hughes D.S."/>
            <person name="Lee S.F."/>
            <person name="Perry T."/>
            <person name="Stroehlein A.J."/>
            <person name="Ansell B.R."/>
            <person name="Breugelmans B."/>
            <person name="Hofmann A."/>
            <person name="Qu J."/>
            <person name="Dugan S."/>
            <person name="Lee S.L."/>
            <person name="Chao H."/>
            <person name="Dinh H."/>
            <person name="Han Y."/>
            <person name="Doddapaneni H.V."/>
            <person name="Worley K.C."/>
            <person name="Muzny D.M."/>
            <person name="Ioannidis P."/>
            <person name="Waterhouse R.M."/>
            <person name="Zdobnov E.M."/>
            <person name="James P.J."/>
            <person name="Bagnall N.H."/>
            <person name="Kotze A.C."/>
            <person name="Gibbs R.A."/>
            <person name="Richards S."/>
            <person name="Batterham P."/>
            <person name="Gasser R.B."/>
        </authorList>
    </citation>
    <scope>NUCLEOTIDE SEQUENCE [LARGE SCALE GENOMIC DNA]</scope>
    <source>
        <strain evidence="2 3">LS</strain>
        <tissue evidence="2">Full body</tissue>
    </source>
</reference>
<feature type="signal peptide" evidence="1">
    <location>
        <begin position="1"/>
        <end position="25"/>
    </location>
</feature>
<evidence type="ECO:0000313" key="3">
    <source>
        <dbReference type="Proteomes" id="UP000037069"/>
    </source>
</evidence>
<dbReference type="PANTHER" id="PTHR21112">
    <property type="entry name" value="CHEMOSENSORY PROTEIN A 29A-RELATED"/>
    <property type="match status" value="1"/>
</dbReference>
<keyword evidence="1" id="KW-0732">Signal</keyword>
<comment type="caution">
    <text evidence="2">The sequence shown here is derived from an EMBL/GenBank/DDBJ whole genome shotgun (WGS) entry which is preliminary data.</text>
</comment>
<protein>
    <submittedName>
        <fullName evidence="2">Uncharacterized protein</fullName>
    </submittedName>
</protein>